<gene>
    <name evidence="1" type="ORF">HYX28_01525</name>
</gene>
<organism evidence="1 2">
    <name type="scientific">Candidatus Korobacter versatilis</name>
    <dbReference type="NCBI Taxonomy" id="658062"/>
    <lineage>
        <taxon>Bacteria</taxon>
        <taxon>Pseudomonadati</taxon>
        <taxon>Acidobacteriota</taxon>
        <taxon>Terriglobia</taxon>
        <taxon>Terriglobales</taxon>
        <taxon>Candidatus Korobacteraceae</taxon>
        <taxon>Candidatus Korobacter</taxon>
    </lineage>
</organism>
<dbReference type="Proteomes" id="UP000779809">
    <property type="component" value="Unassembled WGS sequence"/>
</dbReference>
<dbReference type="EMBL" id="JACPNR010000004">
    <property type="protein sequence ID" value="MBI2677441.1"/>
    <property type="molecule type" value="Genomic_DNA"/>
</dbReference>
<accession>A0A932A682</accession>
<evidence type="ECO:0000313" key="1">
    <source>
        <dbReference type="EMBL" id="MBI2677441.1"/>
    </source>
</evidence>
<comment type="caution">
    <text evidence="1">The sequence shown here is derived from an EMBL/GenBank/DDBJ whole genome shotgun (WGS) entry which is preliminary data.</text>
</comment>
<dbReference type="AlphaFoldDB" id="A0A932A682"/>
<proteinExistence type="predicted"/>
<protein>
    <submittedName>
        <fullName evidence="1">Uncharacterized protein</fullName>
    </submittedName>
</protein>
<name>A0A932A682_9BACT</name>
<reference evidence="1" key="1">
    <citation type="submission" date="2020-07" db="EMBL/GenBank/DDBJ databases">
        <title>Huge and variable diversity of episymbiotic CPR bacteria and DPANN archaea in groundwater ecosystems.</title>
        <authorList>
            <person name="He C.Y."/>
            <person name="Keren R."/>
            <person name="Whittaker M."/>
            <person name="Farag I.F."/>
            <person name="Doudna J."/>
            <person name="Cate J.H.D."/>
            <person name="Banfield J.F."/>
        </authorList>
    </citation>
    <scope>NUCLEOTIDE SEQUENCE</scope>
    <source>
        <strain evidence="1">NC_groundwater_580_Pr5_B-0.1um_64_19</strain>
    </source>
</reference>
<evidence type="ECO:0000313" key="2">
    <source>
        <dbReference type="Proteomes" id="UP000779809"/>
    </source>
</evidence>
<sequence length="101" mass="11723">MLMEKIRHGVLQVATDHGARFVAPSLVERLRLMWMFRNFKLLPQEVLSQHEQALVRHLCERQLEKRQDVSPDAVIGIVEQQPTFPPKKRPVATARVHQHTA</sequence>